<feature type="transmembrane region" description="Helical" evidence="7">
    <location>
        <begin position="229"/>
        <end position="250"/>
    </location>
</feature>
<comment type="similarity">
    <text evidence="2 7">Belongs to the dicarboxylate/amino acid:cation symporter (DAACS) (TC 2.A.23) family.</text>
</comment>
<evidence type="ECO:0000256" key="2">
    <source>
        <dbReference type="ARBA" id="ARBA00006148"/>
    </source>
</evidence>
<dbReference type="Proteomes" id="UP000887569">
    <property type="component" value="Unplaced"/>
</dbReference>
<evidence type="ECO:0000256" key="5">
    <source>
        <dbReference type="ARBA" id="ARBA00022989"/>
    </source>
</evidence>
<keyword evidence="3 7" id="KW-0813">Transport</keyword>
<evidence type="ECO:0000256" key="4">
    <source>
        <dbReference type="ARBA" id="ARBA00022692"/>
    </source>
</evidence>
<keyword evidence="5 7" id="KW-1133">Transmembrane helix</keyword>
<dbReference type="InterPro" id="IPR050746">
    <property type="entry name" value="DAACS"/>
</dbReference>
<feature type="transmembrane region" description="Helical" evidence="7">
    <location>
        <begin position="262"/>
        <end position="288"/>
    </location>
</feature>
<dbReference type="InterPro" id="IPR001991">
    <property type="entry name" value="Na-dicarboxylate_symporter"/>
</dbReference>
<feature type="transmembrane region" description="Helical" evidence="7">
    <location>
        <begin position="87"/>
        <end position="109"/>
    </location>
</feature>
<dbReference type="GO" id="GO:0005313">
    <property type="term" value="F:L-glutamate transmembrane transporter activity"/>
    <property type="evidence" value="ECO:0007669"/>
    <property type="project" value="TreeGrafter"/>
</dbReference>
<organism evidence="9 10">
    <name type="scientific">Parascaris univalens</name>
    <name type="common">Nematode worm</name>
    <dbReference type="NCBI Taxonomy" id="6257"/>
    <lineage>
        <taxon>Eukaryota</taxon>
        <taxon>Metazoa</taxon>
        <taxon>Ecdysozoa</taxon>
        <taxon>Nematoda</taxon>
        <taxon>Chromadorea</taxon>
        <taxon>Rhabditida</taxon>
        <taxon>Spirurina</taxon>
        <taxon>Ascaridomorpha</taxon>
        <taxon>Ascaridoidea</taxon>
        <taxon>Ascarididae</taxon>
        <taxon>Parascaris</taxon>
    </lineage>
</organism>
<keyword evidence="7" id="KW-0769">Symport</keyword>
<dbReference type="WBParaSite" id="PgE048_g002_t02">
    <property type="protein sequence ID" value="PgE048_g002_t02"/>
    <property type="gene ID" value="PgE048_g002"/>
</dbReference>
<dbReference type="Pfam" id="PF00375">
    <property type="entry name" value="SDF"/>
    <property type="match status" value="1"/>
</dbReference>
<keyword evidence="4 7" id="KW-0812">Transmembrane</keyword>
<keyword evidence="9" id="KW-1185">Reference proteome</keyword>
<feature type="transmembrane region" description="Helical" evidence="7">
    <location>
        <begin position="189"/>
        <end position="208"/>
    </location>
</feature>
<reference evidence="10 11" key="1">
    <citation type="submission" date="2022-11" db="UniProtKB">
        <authorList>
            <consortium name="WormBaseParasite"/>
        </authorList>
    </citation>
    <scope>IDENTIFICATION</scope>
</reference>
<dbReference type="PANTHER" id="PTHR11958">
    <property type="entry name" value="SODIUM/DICARBOXYLATE SYMPORTER-RELATED"/>
    <property type="match status" value="1"/>
</dbReference>
<evidence type="ECO:0000256" key="8">
    <source>
        <dbReference type="SAM" id="MobiDB-lite"/>
    </source>
</evidence>
<evidence type="ECO:0000256" key="6">
    <source>
        <dbReference type="ARBA" id="ARBA00023136"/>
    </source>
</evidence>
<evidence type="ECO:0000256" key="1">
    <source>
        <dbReference type="ARBA" id="ARBA00004141"/>
    </source>
</evidence>
<dbReference type="PANTHER" id="PTHR11958:SF63">
    <property type="entry name" value="AMINO ACID TRANSPORTER"/>
    <property type="match status" value="1"/>
</dbReference>
<dbReference type="SUPFAM" id="SSF118215">
    <property type="entry name" value="Proton glutamate symport protein"/>
    <property type="match status" value="1"/>
</dbReference>
<dbReference type="WBParaSite" id="PgE048_g002_t01">
    <property type="protein sequence ID" value="PgE048_g002_t01"/>
    <property type="gene ID" value="PgE048_g002"/>
</dbReference>
<evidence type="ECO:0000313" key="11">
    <source>
        <dbReference type="WBParaSite" id="PgE048_g002_t02"/>
    </source>
</evidence>
<feature type="transmembrane region" description="Helical" evidence="7">
    <location>
        <begin position="374"/>
        <end position="406"/>
    </location>
</feature>
<dbReference type="Gene3D" id="1.10.3860.10">
    <property type="entry name" value="Sodium:dicarboxylate symporter"/>
    <property type="match status" value="1"/>
</dbReference>
<name>A0A914ZZ97_PARUN</name>
<accession>A0A914ZZ97</accession>
<dbReference type="PRINTS" id="PR00173">
    <property type="entry name" value="EDTRNSPORT"/>
</dbReference>
<feature type="transmembrane region" description="Helical" evidence="7">
    <location>
        <begin position="12"/>
        <end position="29"/>
    </location>
</feature>
<evidence type="ECO:0000313" key="10">
    <source>
        <dbReference type="WBParaSite" id="PgE048_g002_t01"/>
    </source>
</evidence>
<keyword evidence="6 7" id="KW-0472">Membrane</keyword>
<comment type="subcellular location">
    <subcellularLocation>
        <location evidence="1 7">Membrane</location>
        <topology evidence="1 7">Multi-pass membrane protein</topology>
    </subcellularLocation>
</comment>
<dbReference type="GO" id="GO:0015501">
    <property type="term" value="F:glutamate:sodium symporter activity"/>
    <property type="evidence" value="ECO:0007669"/>
    <property type="project" value="TreeGrafter"/>
</dbReference>
<proteinExistence type="inferred from homology"/>
<dbReference type="GO" id="GO:0015175">
    <property type="term" value="F:neutral L-amino acid transmembrane transporter activity"/>
    <property type="evidence" value="ECO:0007669"/>
    <property type="project" value="TreeGrafter"/>
</dbReference>
<feature type="transmembrane region" description="Helical" evidence="7">
    <location>
        <begin position="300"/>
        <end position="321"/>
    </location>
</feature>
<evidence type="ECO:0000256" key="3">
    <source>
        <dbReference type="ARBA" id="ARBA00022448"/>
    </source>
</evidence>
<evidence type="ECO:0000256" key="7">
    <source>
        <dbReference type="RuleBase" id="RU361216"/>
    </source>
</evidence>
<feature type="region of interest" description="Disordered" evidence="8">
    <location>
        <begin position="506"/>
        <end position="552"/>
    </location>
</feature>
<feature type="transmembrane region" description="Helical" evidence="7">
    <location>
        <begin position="54"/>
        <end position="75"/>
    </location>
</feature>
<dbReference type="GO" id="GO:0005886">
    <property type="term" value="C:plasma membrane"/>
    <property type="evidence" value="ECO:0007669"/>
    <property type="project" value="TreeGrafter"/>
</dbReference>
<dbReference type="AlphaFoldDB" id="A0A914ZZ97"/>
<dbReference type="InterPro" id="IPR036458">
    <property type="entry name" value="Na:dicarbo_symporter_sf"/>
</dbReference>
<protein>
    <recommendedName>
        <fullName evidence="7">Amino acid transporter</fullName>
    </recommendedName>
</protein>
<evidence type="ECO:0000313" key="9">
    <source>
        <dbReference type="Proteomes" id="UP000887569"/>
    </source>
</evidence>
<sequence>MARCKQWLRSNLLLLLTVASVLIGVIVGLETRKYKPSQRIVEIFAFPGELFMRMLQMAVLPLVTSSIMTGLATLDARTSKRIFILSFSYYAVSTVVAIGLGIILVVLIAPGYRTKLEGSESDDFLSSSEEAQLTTRDAFFDLLRNMFPENMAEACVKQCRTVYKKQEHINERNETVTVFTKVSAYTRQINIMGIITISITVGIILGRIKETSQPLIECLSVVDQITTKMIMIVMWYSPLGIASLIAGKLLEIADVWRTLSALGFYMVTVMSGFVIQMFIIQPLMYFVLTRRDPFAYMRGLIQVWLTAFVTASSAATLPVTIRCCEHNLHIDQRVTRFVLPVGATVNMNGEALYEAVSAIFIAQLTGWELNPVRLIMISLVATLGSIGAAAVPSAGAVTVVVALNAVGLGTRHMAMILAVDWFIDRVRTSVNVIGDAFTAGVVQYYCSEVLQRTNITTEEAQTRKQMNINVQEVGVGGHMLLQPFNEQPSGKGDVIDSYDYHLKSNDGDEFEPQFATRPNDKQGNETSASYITESNSRKGSLESDDNSNGSRE</sequence>
<feature type="compositionally biased region" description="Polar residues" evidence="8">
    <location>
        <begin position="524"/>
        <end position="534"/>
    </location>
</feature>